<keyword evidence="4 5" id="KW-0443">Lipid metabolism</keyword>
<proteinExistence type="inferred from homology"/>
<keyword evidence="3 5" id="KW-0442">Lipid degradation</keyword>
<dbReference type="GO" id="GO:0046470">
    <property type="term" value="P:phosphatidylcholine metabolic process"/>
    <property type="evidence" value="ECO:0007669"/>
    <property type="project" value="InterPro"/>
</dbReference>
<evidence type="ECO:0000256" key="1">
    <source>
        <dbReference type="ARBA" id="ARBA00006636"/>
    </source>
</evidence>
<feature type="active site" description="Proton acceptor" evidence="5">
    <location>
        <position position="160"/>
    </location>
</feature>
<keyword evidence="8" id="KW-1185">Reference proteome</keyword>
<evidence type="ECO:0000256" key="2">
    <source>
        <dbReference type="ARBA" id="ARBA00022801"/>
    </source>
</evidence>
<dbReference type="Gene3D" id="3.40.1090.10">
    <property type="entry name" value="Cytosolic phospholipase A2 catalytic domain"/>
    <property type="match status" value="2"/>
</dbReference>
<organism evidence="7 8">
    <name type="scientific">Pelotomaculum propionicicum</name>
    <dbReference type="NCBI Taxonomy" id="258475"/>
    <lineage>
        <taxon>Bacteria</taxon>
        <taxon>Bacillati</taxon>
        <taxon>Bacillota</taxon>
        <taxon>Clostridia</taxon>
        <taxon>Eubacteriales</taxon>
        <taxon>Desulfotomaculaceae</taxon>
        <taxon>Pelotomaculum</taxon>
    </lineage>
</organism>
<evidence type="ECO:0000313" key="7">
    <source>
        <dbReference type="EMBL" id="TEB12192.1"/>
    </source>
</evidence>
<dbReference type="SUPFAM" id="SSF52151">
    <property type="entry name" value="FabD/lysophospholipase-like"/>
    <property type="match status" value="1"/>
</dbReference>
<dbReference type="OrthoDB" id="9770965at2"/>
<dbReference type="InterPro" id="IPR050301">
    <property type="entry name" value="NTE"/>
</dbReference>
<dbReference type="InterPro" id="IPR002641">
    <property type="entry name" value="PNPLA_dom"/>
</dbReference>
<dbReference type="Proteomes" id="UP000297597">
    <property type="component" value="Unassembled WGS sequence"/>
</dbReference>
<dbReference type="EMBL" id="QFFZ01000008">
    <property type="protein sequence ID" value="TEB12192.1"/>
    <property type="molecule type" value="Genomic_DNA"/>
</dbReference>
<dbReference type="GO" id="GO:0016042">
    <property type="term" value="P:lipid catabolic process"/>
    <property type="evidence" value="ECO:0007669"/>
    <property type="project" value="UniProtKB-UniRule"/>
</dbReference>
<keyword evidence="2 5" id="KW-0378">Hydrolase</keyword>
<feature type="active site" description="Nucleophile" evidence="5">
    <location>
        <position position="45"/>
    </location>
</feature>
<dbReference type="PANTHER" id="PTHR14226:SF76">
    <property type="entry name" value="NTE FAMILY PROTEIN RSSA"/>
    <property type="match status" value="1"/>
</dbReference>
<dbReference type="RefSeq" id="WP_134212960.1">
    <property type="nucleotide sequence ID" value="NZ_QFFZ01000008.1"/>
</dbReference>
<dbReference type="Pfam" id="PF01734">
    <property type="entry name" value="Patatin"/>
    <property type="match status" value="1"/>
</dbReference>
<gene>
    <name evidence="7" type="ORF">Pmgp_01082</name>
</gene>
<comment type="similarity">
    <text evidence="1">Belongs to the NTE family.</text>
</comment>
<accession>A0A4Y7RU30</accession>
<comment type="caution">
    <text evidence="5">Lacks conserved residue(s) required for the propagation of feature annotation.</text>
</comment>
<name>A0A4Y7RU30_9FIRM</name>
<dbReference type="AlphaFoldDB" id="A0A4Y7RU30"/>
<evidence type="ECO:0000256" key="3">
    <source>
        <dbReference type="ARBA" id="ARBA00022963"/>
    </source>
</evidence>
<evidence type="ECO:0000259" key="6">
    <source>
        <dbReference type="PROSITE" id="PS51635"/>
    </source>
</evidence>
<dbReference type="PANTHER" id="PTHR14226">
    <property type="entry name" value="NEUROPATHY TARGET ESTERASE/SWISS CHEESE D.MELANOGASTER"/>
    <property type="match status" value="1"/>
</dbReference>
<protein>
    <submittedName>
        <fullName evidence="7">Putative NTE family protein</fullName>
    </submittedName>
</protein>
<evidence type="ECO:0000256" key="5">
    <source>
        <dbReference type="PROSITE-ProRule" id="PRU01161"/>
    </source>
</evidence>
<feature type="domain" description="PNPLA" evidence="6">
    <location>
        <begin position="12"/>
        <end position="173"/>
    </location>
</feature>
<reference evidence="7 8" key="1">
    <citation type="journal article" date="2018" name="Environ. Microbiol.">
        <title>Novel energy conservation strategies and behaviour of Pelotomaculum schinkii driving syntrophic propionate catabolism.</title>
        <authorList>
            <person name="Hidalgo-Ahumada C.A.P."/>
            <person name="Nobu M.K."/>
            <person name="Narihiro T."/>
            <person name="Tamaki H."/>
            <person name="Liu W.T."/>
            <person name="Kamagata Y."/>
            <person name="Stams A.J.M."/>
            <person name="Imachi H."/>
            <person name="Sousa D.Z."/>
        </authorList>
    </citation>
    <scope>NUCLEOTIDE SEQUENCE [LARGE SCALE GENOMIC DNA]</scope>
    <source>
        <strain evidence="7 8">MGP</strain>
    </source>
</reference>
<dbReference type="GO" id="GO:0004622">
    <property type="term" value="F:phosphatidylcholine lysophospholipase activity"/>
    <property type="evidence" value="ECO:0007669"/>
    <property type="project" value="InterPro"/>
</dbReference>
<dbReference type="PROSITE" id="PS51635">
    <property type="entry name" value="PNPLA"/>
    <property type="match status" value="1"/>
</dbReference>
<feature type="short sequence motif" description="GXSXG" evidence="5">
    <location>
        <begin position="43"/>
        <end position="47"/>
    </location>
</feature>
<feature type="short sequence motif" description="GXGXXG" evidence="5">
    <location>
        <begin position="16"/>
        <end position="21"/>
    </location>
</feature>
<evidence type="ECO:0000256" key="4">
    <source>
        <dbReference type="ARBA" id="ARBA00023098"/>
    </source>
</evidence>
<dbReference type="InterPro" id="IPR016035">
    <property type="entry name" value="Acyl_Trfase/lysoPLipase"/>
</dbReference>
<comment type="caution">
    <text evidence="7">The sequence shown here is derived from an EMBL/GenBank/DDBJ whole genome shotgun (WGS) entry which is preliminary data.</text>
</comment>
<dbReference type="InterPro" id="IPR001423">
    <property type="entry name" value="LysoPLipase_patatin_CS"/>
</dbReference>
<sequence length="327" mass="35571">MKRGNVRPRIGLALGGGGARGYAHLGVLKILLEADIPIDVIAGTSMGAVVGAVYAAGYGIKEMENMVFQIGWRQMFELADPSLPSQGLIIGNRLEKYFNILARGKDFNQLEKALVVVATDVISGEEVRINSGPVAKALRASTALPGIFYPVKAGSHLLVDGSISTPVPLAAVQEAGSDVVVAVDVCSQVDRADILIRARKWCEEIASKKGRQMAWMGNLRRWLNSSMPASIKIIDRSLKLNEQHVGILKQEKILSKNYILLKPAVEKIRWYEFHKAEECIRAGEAVGRQAVEQIKTLVATEGFSIPTSDKSPCFLDKTDGAFGVKKF</sequence>
<dbReference type="PROSITE" id="PS01237">
    <property type="entry name" value="UPF0028"/>
    <property type="match status" value="1"/>
</dbReference>
<evidence type="ECO:0000313" key="8">
    <source>
        <dbReference type="Proteomes" id="UP000297597"/>
    </source>
</evidence>